<dbReference type="EMBL" id="LVVZ01000032">
    <property type="protein sequence ID" value="OKL42828.1"/>
    <property type="molecule type" value="Genomic_DNA"/>
</dbReference>
<dbReference type="Proteomes" id="UP000185783">
    <property type="component" value="Unassembled WGS sequence"/>
</dbReference>
<dbReference type="CDD" id="cd04301">
    <property type="entry name" value="NAT_SF"/>
    <property type="match status" value="1"/>
</dbReference>
<keyword evidence="2" id="KW-0808">Transferase</keyword>
<dbReference type="RefSeq" id="WP_028481880.1">
    <property type="nucleotide sequence ID" value="NZ_LVVZ01000032.1"/>
</dbReference>
<comment type="caution">
    <text evidence="2">The sequence shown here is derived from an EMBL/GenBank/DDBJ whole genome shotgun (WGS) entry which is preliminary data.</text>
</comment>
<evidence type="ECO:0000313" key="2">
    <source>
        <dbReference type="EMBL" id="OKL42828.1"/>
    </source>
</evidence>
<dbReference type="Pfam" id="PF00583">
    <property type="entry name" value="Acetyltransf_1"/>
    <property type="match status" value="1"/>
</dbReference>
<organism evidence="2 3">
    <name type="scientific">Pseudovibrio exalbescens</name>
    <dbReference type="NCBI Taxonomy" id="197461"/>
    <lineage>
        <taxon>Bacteria</taxon>
        <taxon>Pseudomonadati</taxon>
        <taxon>Pseudomonadota</taxon>
        <taxon>Alphaproteobacteria</taxon>
        <taxon>Hyphomicrobiales</taxon>
        <taxon>Stappiaceae</taxon>
        <taxon>Pseudovibrio</taxon>
    </lineage>
</organism>
<sequence length="252" mass="27583">MTYLHLNADCIGQEHICCAISDKKCAAGYQAKKDWLSEQFTKGYEFVRLDERGKVFIEFGPAEHGWVPLNAPGYLLINCFWVSGRFKGKGHGKALLAKAVEAAKATGKVGLVTVAGKKKFHFMSDGKWFKRQGFEVADSSPWGFELLALKLDEAAGDPSFLAAARAGEGPDDAGLVAYYSARCPFTDLHVNQSLKEAADKRGLPLRIVPLTTQEEAMAAPCPSTVFDLFKDGEFVTTDLSACMDSRFDKVVK</sequence>
<dbReference type="InterPro" id="IPR016181">
    <property type="entry name" value="Acyl_CoA_acyltransferase"/>
</dbReference>
<evidence type="ECO:0000313" key="3">
    <source>
        <dbReference type="Proteomes" id="UP000185783"/>
    </source>
</evidence>
<reference evidence="2 3" key="1">
    <citation type="submission" date="2016-03" db="EMBL/GenBank/DDBJ databases">
        <title>Genome sequence of Nesiotobacter sp. nov., a moderately halophilic alphaproteobacterium isolated from the Yellow Sea, China.</title>
        <authorList>
            <person name="Zhang G."/>
            <person name="Zhang R."/>
        </authorList>
    </citation>
    <scope>NUCLEOTIDE SEQUENCE [LARGE SCALE GENOMIC DNA]</scope>
    <source>
        <strain evidence="2 3">WB1-6</strain>
    </source>
</reference>
<dbReference type="InterPro" id="IPR025685">
    <property type="entry name" value="YoaP-like_dom"/>
</dbReference>
<dbReference type="Pfam" id="PF14268">
    <property type="entry name" value="YoaP"/>
    <property type="match status" value="1"/>
</dbReference>
<dbReference type="InterPro" id="IPR000182">
    <property type="entry name" value="GNAT_dom"/>
</dbReference>
<gene>
    <name evidence="2" type="ORF">A3843_16805</name>
</gene>
<name>A0A1U7JDQ8_9HYPH</name>
<dbReference type="AlphaFoldDB" id="A0A1U7JDQ8"/>
<dbReference type="PROSITE" id="PS51186">
    <property type="entry name" value="GNAT"/>
    <property type="match status" value="1"/>
</dbReference>
<keyword evidence="3" id="KW-1185">Reference proteome</keyword>
<accession>A0A1U7JDQ8</accession>
<protein>
    <submittedName>
        <fullName evidence="2">Acetyltransferase</fullName>
    </submittedName>
</protein>
<feature type="domain" description="N-acetyltransferase" evidence="1">
    <location>
        <begin position="14"/>
        <end position="152"/>
    </location>
</feature>
<dbReference type="GO" id="GO:0016747">
    <property type="term" value="F:acyltransferase activity, transferring groups other than amino-acyl groups"/>
    <property type="evidence" value="ECO:0007669"/>
    <property type="project" value="InterPro"/>
</dbReference>
<dbReference type="SUPFAM" id="SSF55729">
    <property type="entry name" value="Acyl-CoA N-acyltransferases (Nat)"/>
    <property type="match status" value="1"/>
</dbReference>
<dbReference type="STRING" id="197461.A3843_16805"/>
<proteinExistence type="predicted"/>
<evidence type="ECO:0000259" key="1">
    <source>
        <dbReference type="PROSITE" id="PS51186"/>
    </source>
</evidence>
<dbReference type="Gene3D" id="3.40.630.30">
    <property type="match status" value="1"/>
</dbReference>